<feature type="transmembrane region" description="Helical" evidence="10">
    <location>
        <begin position="391"/>
        <end position="413"/>
    </location>
</feature>
<dbReference type="OrthoDB" id="9811110at2"/>
<feature type="transmembrane region" description="Helical" evidence="10">
    <location>
        <begin position="100"/>
        <end position="117"/>
    </location>
</feature>
<gene>
    <name evidence="11" type="ORF">FUA23_03010</name>
</gene>
<keyword evidence="2" id="KW-0813">Transport</keyword>
<feature type="transmembrane region" description="Helical" evidence="10">
    <location>
        <begin position="56"/>
        <end position="79"/>
    </location>
</feature>
<dbReference type="GO" id="GO:0015297">
    <property type="term" value="F:antiporter activity"/>
    <property type="evidence" value="ECO:0007669"/>
    <property type="project" value="UniProtKB-KW"/>
</dbReference>
<evidence type="ECO:0000256" key="4">
    <source>
        <dbReference type="ARBA" id="ARBA00022475"/>
    </source>
</evidence>
<dbReference type="Proteomes" id="UP000321907">
    <property type="component" value="Unassembled WGS sequence"/>
</dbReference>
<dbReference type="EMBL" id="VOXD01000003">
    <property type="protein sequence ID" value="TXF91208.1"/>
    <property type="molecule type" value="Genomic_DNA"/>
</dbReference>
<evidence type="ECO:0000256" key="8">
    <source>
        <dbReference type="ARBA" id="ARBA00023136"/>
    </source>
</evidence>
<feature type="transmembrane region" description="Helical" evidence="10">
    <location>
        <begin position="317"/>
        <end position="340"/>
    </location>
</feature>
<evidence type="ECO:0000256" key="3">
    <source>
        <dbReference type="ARBA" id="ARBA00022449"/>
    </source>
</evidence>
<dbReference type="GO" id="GO:0042910">
    <property type="term" value="F:xenobiotic transmembrane transporter activity"/>
    <property type="evidence" value="ECO:0007669"/>
    <property type="project" value="InterPro"/>
</dbReference>
<dbReference type="NCBIfam" id="TIGR00797">
    <property type="entry name" value="matE"/>
    <property type="match status" value="1"/>
</dbReference>
<feature type="transmembrane region" description="Helical" evidence="10">
    <location>
        <begin position="137"/>
        <end position="158"/>
    </location>
</feature>
<evidence type="ECO:0000256" key="9">
    <source>
        <dbReference type="ARBA" id="ARBA00031636"/>
    </source>
</evidence>
<feature type="transmembrane region" description="Helical" evidence="10">
    <location>
        <begin position="195"/>
        <end position="215"/>
    </location>
</feature>
<accession>A0A5C7FM94</accession>
<dbReference type="GO" id="GO:0006811">
    <property type="term" value="P:monoatomic ion transport"/>
    <property type="evidence" value="ECO:0007669"/>
    <property type="project" value="UniProtKB-KW"/>
</dbReference>
<dbReference type="AlphaFoldDB" id="A0A5C7FM94"/>
<keyword evidence="7" id="KW-0406">Ion transport</keyword>
<keyword evidence="3" id="KW-0050">Antiport</keyword>
<feature type="transmembrane region" description="Helical" evidence="10">
    <location>
        <begin position="360"/>
        <end position="379"/>
    </location>
</feature>
<feature type="transmembrane region" description="Helical" evidence="10">
    <location>
        <begin position="242"/>
        <end position="264"/>
    </location>
</feature>
<dbReference type="RefSeq" id="WP_147929227.1">
    <property type="nucleotide sequence ID" value="NZ_VOXD01000003.1"/>
</dbReference>
<protein>
    <recommendedName>
        <fullName evidence="9">Multidrug-efflux transporter</fullName>
    </recommendedName>
</protein>
<evidence type="ECO:0000313" key="11">
    <source>
        <dbReference type="EMBL" id="TXF91208.1"/>
    </source>
</evidence>
<evidence type="ECO:0000313" key="12">
    <source>
        <dbReference type="Proteomes" id="UP000321907"/>
    </source>
</evidence>
<keyword evidence="8 10" id="KW-0472">Membrane</keyword>
<dbReference type="PANTHER" id="PTHR43298:SF2">
    <property type="entry name" value="FMN_FAD EXPORTER YEEO-RELATED"/>
    <property type="match status" value="1"/>
</dbReference>
<evidence type="ECO:0000256" key="10">
    <source>
        <dbReference type="SAM" id="Phobius"/>
    </source>
</evidence>
<feature type="transmembrane region" description="Helical" evidence="10">
    <location>
        <begin position="170"/>
        <end position="189"/>
    </location>
</feature>
<dbReference type="InterPro" id="IPR048279">
    <property type="entry name" value="MdtK-like"/>
</dbReference>
<keyword evidence="12" id="KW-1185">Reference proteome</keyword>
<keyword evidence="4" id="KW-1003">Cell membrane</keyword>
<feature type="transmembrane region" description="Helical" evidence="10">
    <location>
        <begin position="276"/>
        <end position="296"/>
    </location>
</feature>
<evidence type="ECO:0000256" key="6">
    <source>
        <dbReference type="ARBA" id="ARBA00022989"/>
    </source>
</evidence>
<evidence type="ECO:0000256" key="7">
    <source>
        <dbReference type="ARBA" id="ARBA00023065"/>
    </source>
</evidence>
<evidence type="ECO:0000256" key="2">
    <source>
        <dbReference type="ARBA" id="ARBA00022448"/>
    </source>
</evidence>
<dbReference type="InterPro" id="IPR002528">
    <property type="entry name" value="MATE_fam"/>
</dbReference>
<dbReference type="PANTHER" id="PTHR43298">
    <property type="entry name" value="MULTIDRUG RESISTANCE PROTEIN NORM-RELATED"/>
    <property type="match status" value="1"/>
</dbReference>
<keyword evidence="5 10" id="KW-0812">Transmembrane</keyword>
<comment type="subcellular location">
    <subcellularLocation>
        <location evidence="1">Cell membrane</location>
        <topology evidence="1">Multi-pass membrane protein</topology>
    </subcellularLocation>
</comment>
<evidence type="ECO:0000256" key="1">
    <source>
        <dbReference type="ARBA" id="ARBA00004651"/>
    </source>
</evidence>
<evidence type="ECO:0000256" key="5">
    <source>
        <dbReference type="ARBA" id="ARBA00022692"/>
    </source>
</evidence>
<reference evidence="11 12" key="1">
    <citation type="submission" date="2019-08" db="EMBL/GenBank/DDBJ databases">
        <title>Lewinella sp. strain SSH13 Genome sequencing and assembly.</title>
        <authorList>
            <person name="Kim I."/>
        </authorList>
    </citation>
    <scope>NUCLEOTIDE SEQUENCE [LARGE SCALE GENOMIC DNA]</scope>
    <source>
        <strain evidence="11 12">SSH13</strain>
    </source>
</reference>
<feature type="transmembrane region" description="Helical" evidence="10">
    <location>
        <begin position="419"/>
        <end position="438"/>
    </location>
</feature>
<dbReference type="GO" id="GO:0005886">
    <property type="term" value="C:plasma membrane"/>
    <property type="evidence" value="ECO:0007669"/>
    <property type="project" value="UniProtKB-SubCell"/>
</dbReference>
<keyword evidence="6 10" id="KW-1133">Transmembrane helix</keyword>
<organism evidence="11 12">
    <name type="scientific">Neolewinella aurantiaca</name>
    <dbReference type="NCBI Taxonomy" id="2602767"/>
    <lineage>
        <taxon>Bacteria</taxon>
        <taxon>Pseudomonadati</taxon>
        <taxon>Bacteroidota</taxon>
        <taxon>Saprospiria</taxon>
        <taxon>Saprospirales</taxon>
        <taxon>Lewinellaceae</taxon>
        <taxon>Neolewinella</taxon>
    </lineage>
</organism>
<feature type="transmembrane region" description="Helical" evidence="10">
    <location>
        <begin position="16"/>
        <end position="36"/>
    </location>
</feature>
<comment type="caution">
    <text evidence="11">The sequence shown here is derived from an EMBL/GenBank/DDBJ whole genome shotgun (WGS) entry which is preliminary data.</text>
</comment>
<sequence>MTAQRPFLLNGPLPKVMWTLALPAIAAMMLYGLNAFMDTVYVGQLMNESALAGIALAYPLVGLTMGLANLAGTGAANLLSIAIGEEDEETQARILPNGNLIVLMTSLLFAVPSYFFATEMVTMMGGEGEALNYGVTYFRATLWAAPLWTYGLSLNFIIRGEGRMNVAARMMAYGLVLNLVLTPVFIKYLDLGIAGAAWASNAGMLLYCIMEVRYFRSGKASFRSDIVSLAYHPEVFKRILKLGFPGFILGMMGLIQAMVVFNAIVGVSPDGERDLAFFAAANRIMLLLMTPLFGLMRALQPIAGVNYGAGQMDRAKSAYWLFVRTGFLLVFPFWIFMNIFPELSLRLVLPDFVFTSQDIVFFRLYMFILPVLPIVFNALTWLPAINRPKYASYVGVARQLVFFVPVMLVLPRYLGLDGVYYGATGIDVVVTIWLVYLVRRAMRNMGADAGAKTG</sequence>
<name>A0A5C7FM94_9BACT</name>
<proteinExistence type="predicted"/>
<dbReference type="Pfam" id="PF01554">
    <property type="entry name" value="MatE"/>
    <property type="match status" value="2"/>
</dbReference>
<dbReference type="InterPro" id="IPR050222">
    <property type="entry name" value="MATE_MdtK"/>
</dbReference>
<dbReference type="PIRSF" id="PIRSF006603">
    <property type="entry name" value="DinF"/>
    <property type="match status" value="1"/>
</dbReference>